<dbReference type="PANTHER" id="PTHR43105:SF14">
    <property type="entry name" value="FORMATE DEHYDROGENASE H"/>
    <property type="match status" value="1"/>
</dbReference>
<comment type="cofactor">
    <cofactor evidence="2">
        <name>[4Fe-4S] cluster</name>
        <dbReference type="ChEBI" id="CHEBI:49883"/>
    </cofactor>
</comment>
<dbReference type="InterPro" id="IPR041925">
    <property type="entry name" value="CT_Formate-Dh_H"/>
</dbReference>
<dbReference type="InterPro" id="IPR050123">
    <property type="entry name" value="Prok_molybdopt-oxidoreductase"/>
</dbReference>
<dbReference type="InterPro" id="IPR006657">
    <property type="entry name" value="MoPterin_dinucl-bd_dom"/>
</dbReference>
<dbReference type="AlphaFoldDB" id="H1KZN2"/>
<comment type="caution">
    <text evidence="11">The sequence shown here is derived from an EMBL/GenBank/DDBJ whole genome shotgun (WGS) entry which is preliminary data.</text>
</comment>
<dbReference type="InterPro" id="IPR006655">
    <property type="entry name" value="Mopterin_OxRdtase_prok_CS"/>
</dbReference>
<proteinExistence type="predicted"/>
<dbReference type="SUPFAM" id="SSF53706">
    <property type="entry name" value="Formate dehydrogenase/DMSO reductase, domains 1-3"/>
    <property type="match status" value="1"/>
</dbReference>
<evidence type="ECO:0000256" key="4">
    <source>
        <dbReference type="ARBA" id="ARBA00022505"/>
    </source>
</evidence>
<dbReference type="FunFam" id="2.40.40.20:FF:000005">
    <property type="entry name" value="Periplasmic nitrate reductase"/>
    <property type="match status" value="1"/>
</dbReference>
<evidence type="ECO:0000313" key="12">
    <source>
        <dbReference type="Proteomes" id="UP000003706"/>
    </source>
</evidence>
<dbReference type="InterPro" id="IPR041924">
    <property type="entry name" value="Formate_Dh-H_N"/>
</dbReference>
<evidence type="ECO:0000256" key="7">
    <source>
        <dbReference type="ARBA" id="ARBA00023004"/>
    </source>
</evidence>
<dbReference type="GO" id="GO:0022904">
    <property type="term" value="P:respiratory electron transport chain"/>
    <property type="evidence" value="ECO:0007669"/>
    <property type="project" value="TreeGrafter"/>
</dbReference>
<dbReference type="PATRIC" id="fig|647171.4.peg.1232"/>
<evidence type="ECO:0000256" key="5">
    <source>
        <dbReference type="ARBA" id="ARBA00022723"/>
    </source>
</evidence>
<keyword evidence="6" id="KW-0560">Oxidoreductase</keyword>
<dbReference type="Pfam" id="PF00384">
    <property type="entry name" value="Molybdopterin"/>
    <property type="match status" value="1"/>
</dbReference>
<dbReference type="GO" id="GO:0051539">
    <property type="term" value="F:4 iron, 4 sulfur cluster binding"/>
    <property type="evidence" value="ECO:0007669"/>
    <property type="project" value="UniProtKB-KW"/>
</dbReference>
<dbReference type="CDD" id="cd02753">
    <property type="entry name" value="MopB_Formate-Dh-H"/>
    <property type="match status" value="1"/>
</dbReference>
<name>H1KZN2_9EURY</name>
<keyword evidence="7" id="KW-0408">Iron</keyword>
<dbReference type="PROSITE" id="PS00932">
    <property type="entry name" value="MOLYBDOPTERIN_PROK_3"/>
    <property type="match status" value="1"/>
</dbReference>
<dbReference type="Gene3D" id="3.40.50.740">
    <property type="match status" value="1"/>
</dbReference>
<keyword evidence="5" id="KW-0479">Metal-binding</keyword>
<dbReference type="InterPro" id="IPR006656">
    <property type="entry name" value="Mopterin_OxRdtase"/>
</dbReference>
<reference evidence="11 12" key="1">
    <citation type="submission" date="2011-09" db="EMBL/GenBank/DDBJ databases">
        <title>The draft genome of Methanotorris formicicus Mc-S-70.</title>
        <authorList>
            <consortium name="US DOE Joint Genome Institute (JGI-PGF)"/>
            <person name="Lucas S."/>
            <person name="Han J."/>
            <person name="Lapidus A."/>
            <person name="Cheng J.-F."/>
            <person name="Goodwin L."/>
            <person name="Pitluck S."/>
            <person name="Peters L."/>
            <person name="Land M.L."/>
            <person name="Hauser L."/>
            <person name="Sieprawska-Lupa M."/>
            <person name="Takai K."/>
            <person name="Miyazaki J."/>
            <person name="Whitman W."/>
            <person name="Woyke T.J."/>
        </authorList>
    </citation>
    <scope>NUCLEOTIDE SEQUENCE [LARGE SCALE GENOMIC DNA]</scope>
    <source>
        <strain evidence="11 12">Mc-S-70</strain>
    </source>
</reference>
<dbReference type="Proteomes" id="UP000003706">
    <property type="component" value="Unassembled WGS sequence"/>
</dbReference>
<dbReference type="PANTHER" id="PTHR43105">
    <property type="entry name" value="RESPIRATORY NITRATE REDUCTASE"/>
    <property type="match status" value="1"/>
</dbReference>
<dbReference type="InterPro" id="IPR009010">
    <property type="entry name" value="Asp_de-COase-like_dom_sf"/>
</dbReference>
<dbReference type="CDD" id="cd02790">
    <property type="entry name" value="MopB_CT_Formate-Dh_H"/>
    <property type="match status" value="1"/>
</dbReference>
<dbReference type="GO" id="GO:0043546">
    <property type="term" value="F:molybdopterin cofactor binding"/>
    <property type="evidence" value="ECO:0007669"/>
    <property type="project" value="InterPro"/>
</dbReference>
<keyword evidence="3" id="KW-0004">4Fe-4S</keyword>
<keyword evidence="4" id="KW-0500">Molybdenum</keyword>
<dbReference type="Gene3D" id="2.40.40.20">
    <property type="match status" value="1"/>
</dbReference>
<evidence type="ECO:0000313" key="11">
    <source>
        <dbReference type="EMBL" id="EHP85773.1"/>
    </source>
</evidence>
<dbReference type="STRING" id="647171.MetfoDRAFT_1255"/>
<keyword evidence="8" id="KW-0411">Iron-sulfur</keyword>
<feature type="domain" description="Molybdopterin oxidoreductase" evidence="9">
    <location>
        <begin position="1"/>
        <end position="328"/>
    </location>
</feature>
<dbReference type="GO" id="GO:0003954">
    <property type="term" value="F:NADH dehydrogenase activity"/>
    <property type="evidence" value="ECO:0007669"/>
    <property type="project" value="TreeGrafter"/>
</dbReference>
<evidence type="ECO:0000259" key="10">
    <source>
        <dbReference type="Pfam" id="PF01568"/>
    </source>
</evidence>
<evidence type="ECO:0000256" key="1">
    <source>
        <dbReference type="ARBA" id="ARBA00001942"/>
    </source>
</evidence>
<evidence type="ECO:0000256" key="2">
    <source>
        <dbReference type="ARBA" id="ARBA00001966"/>
    </source>
</evidence>
<dbReference type="GO" id="GO:0008863">
    <property type="term" value="F:formate dehydrogenase (NAD+) activity"/>
    <property type="evidence" value="ECO:0007669"/>
    <property type="project" value="InterPro"/>
</dbReference>
<dbReference type="EMBL" id="AGJL01000030">
    <property type="protein sequence ID" value="EHP85773.1"/>
    <property type="molecule type" value="Genomic_DNA"/>
</dbReference>
<gene>
    <name evidence="11" type="ORF">MetfoDRAFT_1255</name>
</gene>
<evidence type="ECO:0000259" key="9">
    <source>
        <dbReference type="Pfam" id="PF00384"/>
    </source>
</evidence>
<dbReference type="FunFam" id="3.40.228.10:FF:000002">
    <property type="entry name" value="Formate dehydrogenase subunit alpha"/>
    <property type="match status" value="1"/>
</dbReference>
<evidence type="ECO:0000256" key="6">
    <source>
        <dbReference type="ARBA" id="ARBA00023002"/>
    </source>
</evidence>
<dbReference type="PROSITE" id="PS00490">
    <property type="entry name" value="MOLYBDOPTERIN_PROK_2"/>
    <property type="match status" value="1"/>
</dbReference>
<organism evidence="11 12">
    <name type="scientific">Methanotorris formicicus Mc-S-70</name>
    <dbReference type="NCBI Taxonomy" id="647171"/>
    <lineage>
        <taxon>Archaea</taxon>
        <taxon>Methanobacteriati</taxon>
        <taxon>Methanobacteriota</taxon>
        <taxon>Methanomada group</taxon>
        <taxon>Methanococci</taxon>
        <taxon>Methanococcales</taxon>
        <taxon>Methanocaldococcaceae</taxon>
        <taxon>Methanotorris</taxon>
    </lineage>
</organism>
<accession>H1KZN2</accession>
<dbReference type="InterPro" id="IPR006478">
    <property type="entry name" value="Formate_DH_asu"/>
</dbReference>
<protein>
    <submittedName>
        <fullName evidence="11">Formate dehydrogenase, alpha subunit</fullName>
    </submittedName>
</protein>
<dbReference type="GO" id="GO:0015942">
    <property type="term" value="P:formate metabolic process"/>
    <property type="evidence" value="ECO:0007669"/>
    <property type="project" value="InterPro"/>
</dbReference>
<feature type="domain" description="Molybdopterin dinucleotide-binding" evidence="10">
    <location>
        <begin position="414"/>
        <end position="520"/>
    </location>
</feature>
<dbReference type="SUPFAM" id="SSF50692">
    <property type="entry name" value="ADC-like"/>
    <property type="match status" value="1"/>
</dbReference>
<keyword evidence="12" id="KW-1185">Reference proteome</keyword>
<sequence>MTNSIEDIEEADCILIIGSNTFEQHPLIARRVVRAKDKGTKVIVIDPRKTPTAKNADLYLQITPGTNVALLNAMMHVIIKEGLIDEEFIKNRTKGFEELKKVVEKYTPEYASKICGVSPELIIEAAKIYGGSERSSILYCMGVTQFKHGVDSVKSCCNLAMITGNLGKRGTGVNPLRGQNNVQGACDMGALPNVFPGYQKVDVAYEKFEEVWGVELNHKVGLSIPEMIENAGKEIKCLYIMGENPMVSDPDIGHVEHALEELDFLIVQDIFLTETAKLADVVLPAACWAEKDGTFTNTERRVQKINKAVNPPGEALEDWIIIKKLAEKMGYKELFNYNSPREIFEEIRKVTPQYAGITYERLGVEGIPWPCKDENHPGTPILHTEKFLTPDGLGVIFPIEYEDPGELPDNEYPFILTTGRVIFHYHTGTMTRRSKHMVGEINEGFVEIHPEDAKKLGIKNNELVKVSSRRGEVIVKARITENIKKDVVFMPFHFAETTANILTNTVLDPNCKIPELKVCAVKVEKLKISEGMPSKAVSSETT</sequence>
<dbReference type="Gene3D" id="3.40.228.10">
    <property type="entry name" value="Dimethylsulfoxide Reductase, domain 2"/>
    <property type="match status" value="1"/>
</dbReference>
<dbReference type="GO" id="GO:0016020">
    <property type="term" value="C:membrane"/>
    <property type="evidence" value="ECO:0007669"/>
    <property type="project" value="TreeGrafter"/>
</dbReference>
<evidence type="ECO:0000256" key="8">
    <source>
        <dbReference type="ARBA" id="ARBA00023014"/>
    </source>
</evidence>
<evidence type="ECO:0000256" key="3">
    <source>
        <dbReference type="ARBA" id="ARBA00022485"/>
    </source>
</evidence>
<dbReference type="Pfam" id="PF01568">
    <property type="entry name" value="Molydop_binding"/>
    <property type="match status" value="1"/>
</dbReference>
<comment type="cofactor">
    <cofactor evidence="1">
        <name>Mo-bis(molybdopterin guanine dinucleotide)</name>
        <dbReference type="ChEBI" id="CHEBI:60539"/>
    </cofactor>
</comment>
<dbReference type="GO" id="GO:0046872">
    <property type="term" value="F:metal ion binding"/>
    <property type="evidence" value="ECO:0007669"/>
    <property type="project" value="UniProtKB-KW"/>
</dbReference>
<dbReference type="NCBIfam" id="TIGR01591">
    <property type="entry name" value="Fdh-alpha"/>
    <property type="match status" value="1"/>
</dbReference>